<dbReference type="CDD" id="cd06257">
    <property type="entry name" value="DnaJ"/>
    <property type="match status" value="1"/>
</dbReference>
<gene>
    <name evidence="3" type="ORF">HK099_005844</name>
</gene>
<keyword evidence="1" id="KW-0143">Chaperone</keyword>
<accession>A0AAD5U1W3</accession>
<feature type="domain" description="J" evidence="2">
    <location>
        <begin position="4"/>
        <end position="70"/>
    </location>
</feature>
<dbReference type="GO" id="GO:0005829">
    <property type="term" value="C:cytosol"/>
    <property type="evidence" value="ECO:0007669"/>
    <property type="project" value="TreeGrafter"/>
</dbReference>
<dbReference type="FunFam" id="1.10.287.110:FF:000072">
    <property type="entry name" value="DnaJ family protein"/>
    <property type="match status" value="1"/>
</dbReference>
<dbReference type="EMBL" id="JADGJW010000475">
    <property type="protein sequence ID" value="KAJ3216494.1"/>
    <property type="molecule type" value="Genomic_DNA"/>
</dbReference>
<dbReference type="SUPFAM" id="SSF49493">
    <property type="entry name" value="HSP40/DnaJ peptide-binding domain"/>
    <property type="match status" value="2"/>
</dbReference>
<dbReference type="InterPro" id="IPR018253">
    <property type="entry name" value="DnaJ_domain_CS"/>
</dbReference>
<proteinExistence type="predicted"/>
<dbReference type="PANTHER" id="PTHR24078:SF553">
    <property type="entry name" value="DNAJ HOMOLOG SUBFAMILY B MEMBER 5"/>
    <property type="match status" value="1"/>
</dbReference>
<dbReference type="SUPFAM" id="SSF46565">
    <property type="entry name" value="Chaperone J-domain"/>
    <property type="match status" value="1"/>
</dbReference>
<dbReference type="CDD" id="cd10747">
    <property type="entry name" value="DnaJ_C"/>
    <property type="match status" value="1"/>
</dbReference>
<reference evidence="3" key="1">
    <citation type="submission" date="2020-05" db="EMBL/GenBank/DDBJ databases">
        <title>Phylogenomic resolution of chytrid fungi.</title>
        <authorList>
            <person name="Stajich J.E."/>
            <person name="Amses K."/>
            <person name="Simmons R."/>
            <person name="Seto K."/>
            <person name="Myers J."/>
            <person name="Bonds A."/>
            <person name="Quandt C.A."/>
            <person name="Barry K."/>
            <person name="Liu P."/>
            <person name="Grigoriev I."/>
            <person name="Longcore J.E."/>
            <person name="James T.Y."/>
        </authorList>
    </citation>
    <scope>NUCLEOTIDE SEQUENCE</scope>
    <source>
        <strain evidence="3">JEL0476</strain>
    </source>
</reference>
<organism evidence="3 4">
    <name type="scientific">Clydaea vesicula</name>
    <dbReference type="NCBI Taxonomy" id="447962"/>
    <lineage>
        <taxon>Eukaryota</taxon>
        <taxon>Fungi</taxon>
        <taxon>Fungi incertae sedis</taxon>
        <taxon>Chytridiomycota</taxon>
        <taxon>Chytridiomycota incertae sedis</taxon>
        <taxon>Chytridiomycetes</taxon>
        <taxon>Lobulomycetales</taxon>
        <taxon>Lobulomycetaceae</taxon>
        <taxon>Clydaea</taxon>
    </lineage>
</organism>
<protein>
    <recommendedName>
        <fullName evidence="2">J domain-containing protein</fullName>
    </recommendedName>
</protein>
<dbReference type="PANTHER" id="PTHR24078">
    <property type="entry name" value="DNAJ HOMOLOG SUBFAMILY C MEMBER"/>
    <property type="match status" value="1"/>
</dbReference>
<evidence type="ECO:0000256" key="1">
    <source>
        <dbReference type="ARBA" id="ARBA00023186"/>
    </source>
</evidence>
<dbReference type="GO" id="GO:0051082">
    <property type="term" value="F:unfolded protein binding"/>
    <property type="evidence" value="ECO:0007669"/>
    <property type="project" value="InterPro"/>
</dbReference>
<dbReference type="Pfam" id="PF00226">
    <property type="entry name" value="DnaJ"/>
    <property type="match status" value="1"/>
</dbReference>
<dbReference type="InterPro" id="IPR051339">
    <property type="entry name" value="DnaJ_subfamily_B"/>
</dbReference>
<dbReference type="Gene3D" id="1.10.287.110">
    <property type="entry name" value="DnaJ domain"/>
    <property type="match status" value="1"/>
</dbReference>
<dbReference type="InterPro" id="IPR008971">
    <property type="entry name" value="HSP40/DnaJ_pept-bd"/>
</dbReference>
<dbReference type="InterPro" id="IPR036869">
    <property type="entry name" value="J_dom_sf"/>
</dbReference>
<dbReference type="FunFam" id="2.60.260.20:FF:000015">
    <property type="entry name" value="Heat shock protein 40"/>
    <property type="match status" value="1"/>
</dbReference>
<dbReference type="PROSITE" id="PS50076">
    <property type="entry name" value="DNAJ_2"/>
    <property type="match status" value="1"/>
</dbReference>
<evidence type="ECO:0000313" key="4">
    <source>
        <dbReference type="Proteomes" id="UP001211065"/>
    </source>
</evidence>
<dbReference type="GO" id="GO:0006457">
    <property type="term" value="P:protein folding"/>
    <property type="evidence" value="ECO:0007669"/>
    <property type="project" value="InterPro"/>
</dbReference>
<dbReference type="PROSITE" id="PS00636">
    <property type="entry name" value="DNAJ_1"/>
    <property type="match status" value="1"/>
</dbReference>
<dbReference type="GO" id="GO:0051087">
    <property type="term" value="F:protein-folding chaperone binding"/>
    <property type="evidence" value="ECO:0007669"/>
    <property type="project" value="TreeGrafter"/>
</dbReference>
<name>A0AAD5U1W3_9FUNG</name>
<comment type="caution">
    <text evidence="3">The sequence shown here is derived from an EMBL/GenBank/DDBJ whole genome shotgun (WGS) entry which is preliminary data.</text>
</comment>
<dbReference type="AlphaFoldDB" id="A0AAD5U1W3"/>
<dbReference type="GO" id="GO:0006413">
    <property type="term" value="P:translational initiation"/>
    <property type="evidence" value="ECO:0007669"/>
    <property type="project" value="TreeGrafter"/>
</dbReference>
<dbReference type="Proteomes" id="UP001211065">
    <property type="component" value="Unassembled WGS sequence"/>
</dbReference>
<evidence type="ECO:0000259" key="2">
    <source>
        <dbReference type="PROSITE" id="PS50076"/>
    </source>
</evidence>
<dbReference type="Gene3D" id="2.60.260.20">
    <property type="entry name" value="Urease metallochaperone UreE, N-terminal domain"/>
    <property type="match status" value="2"/>
</dbReference>
<dbReference type="Pfam" id="PF01556">
    <property type="entry name" value="DnaJ_C"/>
    <property type="match status" value="1"/>
</dbReference>
<sequence>MGKNYYAILGIQKDASEDEIKKAYRKQALKWHPDRNIDNKEEADKKFKELSEAYEVLSDSNKKTIYDQYGEEGLKQGAMPEGAGGMPGGFGGFPGGTFKFSTSGGAGGFHPTNANDIFSAFFGGKSPFDMEDQGSSFGGMGGMPGGFSSMPGGFGGFSSMNNMRGSSGGFGGQQFGGQEENKTVTRKLPIDLEDLYKGVTKRLKVTRKRNNTPEEKVLTIQVKPGWKAGTKIKFNGEGDELYNGQSQDIEFVIEEKPHKRFKRDGDKLKTSIEVSLTEALTGFQRNIETLDGRNLLVKGGEGTSVVRPGQEIVVKNEGMPNSKSGTKGDLIIECKVKFPYSLPVEDKNEIKRVLGNRL</sequence>
<keyword evidence="4" id="KW-1185">Reference proteome</keyword>
<dbReference type="InterPro" id="IPR001623">
    <property type="entry name" value="DnaJ_domain"/>
</dbReference>
<dbReference type="InterPro" id="IPR002939">
    <property type="entry name" value="DnaJ_C"/>
</dbReference>
<dbReference type="SMART" id="SM00271">
    <property type="entry name" value="DnaJ"/>
    <property type="match status" value="1"/>
</dbReference>
<dbReference type="PRINTS" id="PR00625">
    <property type="entry name" value="JDOMAIN"/>
</dbReference>
<evidence type="ECO:0000313" key="3">
    <source>
        <dbReference type="EMBL" id="KAJ3216494.1"/>
    </source>
</evidence>
<dbReference type="FunFam" id="2.60.260.20:FF:000013">
    <property type="entry name" value="DnaJ subfamily B member 11"/>
    <property type="match status" value="1"/>
</dbReference>